<dbReference type="VEuPathDB" id="TrichDB:TVAGG3_0342700"/>
<evidence type="ECO:0000256" key="3">
    <source>
        <dbReference type="PROSITE-ProRule" id="PRU00221"/>
    </source>
</evidence>
<dbReference type="InterPro" id="IPR036322">
    <property type="entry name" value="WD40_repeat_dom_sf"/>
</dbReference>
<dbReference type="PANTHER" id="PTHR10971">
    <property type="entry name" value="MRNA EXPORT FACTOR AND BUB3"/>
    <property type="match status" value="1"/>
</dbReference>
<dbReference type="OMA" id="TPEKVYT"/>
<dbReference type="OrthoDB" id="10262475at2759"/>
<dbReference type="SMR" id="A2GN20"/>
<feature type="repeat" description="WD" evidence="3">
    <location>
        <begin position="229"/>
        <end position="263"/>
    </location>
</feature>
<evidence type="ECO:0000313" key="4">
    <source>
        <dbReference type="EMBL" id="EAX81447.1"/>
    </source>
</evidence>
<evidence type="ECO:0000256" key="2">
    <source>
        <dbReference type="ARBA" id="ARBA00022737"/>
    </source>
</evidence>
<dbReference type="FunCoup" id="A2GN20">
    <property type="interactions" value="548"/>
</dbReference>
<gene>
    <name evidence="4" type="ORF">TVAG_545690</name>
</gene>
<dbReference type="InParanoid" id="A2GN20"/>
<dbReference type="RefSeq" id="XP_001294377.1">
    <property type="nucleotide sequence ID" value="XM_001294376.1"/>
</dbReference>
<accession>A2GN20</accession>
<dbReference type="STRING" id="5722.A2GN20"/>
<dbReference type="KEGG" id="tva:4739071"/>
<dbReference type="FunFam" id="2.130.10.10:FF:001907">
    <property type="entry name" value="Mitotic checkpoint protein, putative"/>
    <property type="match status" value="1"/>
</dbReference>
<reference evidence="4" key="1">
    <citation type="submission" date="2006-10" db="EMBL/GenBank/DDBJ databases">
        <authorList>
            <person name="Amadeo P."/>
            <person name="Zhao Q."/>
            <person name="Wortman J."/>
            <person name="Fraser-Liggett C."/>
            <person name="Carlton J."/>
        </authorList>
    </citation>
    <scope>NUCLEOTIDE SEQUENCE</scope>
    <source>
        <strain evidence="4">G3</strain>
    </source>
</reference>
<name>A2GN20_TRIV3</name>
<reference evidence="4" key="2">
    <citation type="journal article" date="2007" name="Science">
        <title>Draft genome sequence of the sexually transmitted pathogen Trichomonas vaginalis.</title>
        <authorList>
            <person name="Carlton J.M."/>
            <person name="Hirt R.P."/>
            <person name="Silva J.C."/>
            <person name="Delcher A.L."/>
            <person name="Schatz M."/>
            <person name="Zhao Q."/>
            <person name="Wortman J.R."/>
            <person name="Bidwell S.L."/>
            <person name="Alsmark U.C.M."/>
            <person name="Besteiro S."/>
            <person name="Sicheritz-Ponten T."/>
            <person name="Noel C.J."/>
            <person name="Dacks J.B."/>
            <person name="Foster P.G."/>
            <person name="Simillion C."/>
            <person name="Van de Peer Y."/>
            <person name="Miranda-Saavedra D."/>
            <person name="Barton G.J."/>
            <person name="Westrop G.D."/>
            <person name="Mueller S."/>
            <person name="Dessi D."/>
            <person name="Fiori P.L."/>
            <person name="Ren Q."/>
            <person name="Paulsen I."/>
            <person name="Zhang H."/>
            <person name="Bastida-Corcuera F.D."/>
            <person name="Simoes-Barbosa A."/>
            <person name="Brown M.T."/>
            <person name="Hayes R.D."/>
            <person name="Mukherjee M."/>
            <person name="Okumura C.Y."/>
            <person name="Schneider R."/>
            <person name="Smith A.J."/>
            <person name="Vanacova S."/>
            <person name="Villalvazo M."/>
            <person name="Haas B.J."/>
            <person name="Pertea M."/>
            <person name="Feldblyum T.V."/>
            <person name="Utterback T.R."/>
            <person name="Shu C.L."/>
            <person name="Osoegawa K."/>
            <person name="de Jong P.J."/>
            <person name="Hrdy I."/>
            <person name="Horvathova L."/>
            <person name="Zubacova Z."/>
            <person name="Dolezal P."/>
            <person name="Malik S.B."/>
            <person name="Logsdon J.M. Jr."/>
            <person name="Henze K."/>
            <person name="Gupta A."/>
            <person name="Wang C.C."/>
            <person name="Dunne R.L."/>
            <person name="Upcroft J.A."/>
            <person name="Upcroft P."/>
            <person name="White O."/>
            <person name="Salzberg S.L."/>
            <person name="Tang P."/>
            <person name="Chiu C.-H."/>
            <person name="Lee Y.-S."/>
            <person name="Embley T.M."/>
            <person name="Coombs G.H."/>
            <person name="Mottram J.C."/>
            <person name="Tachezy J."/>
            <person name="Fraser-Liggett C.M."/>
            <person name="Johnson P.J."/>
        </authorList>
    </citation>
    <scope>NUCLEOTIDE SEQUENCE [LARGE SCALE GENOMIC DNA]</scope>
    <source>
        <strain evidence="4">G3</strain>
    </source>
</reference>
<evidence type="ECO:0000313" key="5">
    <source>
        <dbReference type="Proteomes" id="UP000001542"/>
    </source>
</evidence>
<dbReference type="Gene3D" id="2.130.10.10">
    <property type="entry name" value="YVTN repeat-like/Quinoprotein amine dehydrogenase"/>
    <property type="match status" value="1"/>
</dbReference>
<dbReference type="VEuPathDB" id="TrichDB:TVAG_545690"/>
<keyword evidence="2" id="KW-0677">Repeat</keyword>
<dbReference type="SUPFAM" id="SSF50978">
    <property type="entry name" value="WD40 repeat-like"/>
    <property type="match status" value="1"/>
</dbReference>
<proteinExistence type="predicted"/>
<dbReference type="GO" id="GO:0043130">
    <property type="term" value="F:ubiquitin binding"/>
    <property type="evidence" value="ECO:0000318"/>
    <property type="project" value="GO_Central"/>
</dbReference>
<dbReference type="GO" id="GO:0007094">
    <property type="term" value="P:mitotic spindle assembly checkpoint signaling"/>
    <property type="evidence" value="ECO:0000318"/>
    <property type="project" value="GO_Central"/>
</dbReference>
<dbReference type="InterPro" id="IPR001680">
    <property type="entry name" value="WD40_rpt"/>
</dbReference>
<dbReference type="eggNOG" id="KOG1036">
    <property type="taxonomic scope" value="Eukaryota"/>
</dbReference>
<dbReference type="AlphaFoldDB" id="A2GN20"/>
<dbReference type="SMART" id="SM00320">
    <property type="entry name" value="WD40"/>
    <property type="match status" value="4"/>
</dbReference>
<dbReference type="GO" id="GO:1990298">
    <property type="term" value="C:bub1-bub3 complex"/>
    <property type="evidence" value="ECO:0000318"/>
    <property type="project" value="GO_Central"/>
</dbReference>
<dbReference type="InterPro" id="IPR015943">
    <property type="entry name" value="WD40/YVTN_repeat-like_dom_sf"/>
</dbReference>
<evidence type="ECO:0000256" key="1">
    <source>
        <dbReference type="ARBA" id="ARBA00022574"/>
    </source>
</evidence>
<keyword evidence="5" id="KW-1185">Reference proteome</keyword>
<protein>
    <submittedName>
        <fullName evidence="4">Mitotic checkpoint protein, putative</fullName>
    </submittedName>
</protein>
<dbReference type="Proteomes" id="UP000001542">
    <property type="component" value="Unassembled WGS sequence"/>
</dbReference>
<keyword evidence="1 3" id="KW-0853">WD repeat</keyword>
<dbReference type="EMBL" id="DS117595">
    <property type="protein sequence ID" value="EAX81447.1"/>
    <property type="molecule type" value="Genomic_DNA"/>
</dbReference>
<dbReference type="PROSITE" id="PS50082">
    <property type="entry name" value="WD_REPEATS_2"/>
    <property type="match status" value="2"/>
</dbReference>
<dbReference type="GO" id="GO:0000776">
    <property type="term" value="C:kinetochore"/>
    <property type="evidence" value="ECO:0000318"/>
    <property type="project" value="GO_Central"/>
</dbReference>
<dbReference type="Pfam" id="PF00400">
    <property type="entry name" value="WD40"/>
    <property type="match status" value="3"/>
</dbReference>
<feature type="repeat" description="WD" evidence="3">
    <location>
        <begin position="83"/>
        <end position="114"/>
    </location>
</feature>
<sequence length="323" mass="36119">MFQEINIPSDDGISSLHFLPETGEQLCVTAWSGNLTIYSLENLEKIFETKFPSPLLCSTWSDDQNVVCGAADGKLYTKNGQILQKHTQGVCSVGFIKAVDVFFSASWDGYVHFWFPGDEEPLHSHNVGQKIVAACSNSNHVVICTAKNTVVILDLTKPEAITVEQRISSLQMQIRAICPSYPEEYGWAVSSIDGRVAIEYFGDLKSQAQRFAFHSHRKEEEEKTIVYPINALCFHPKEGTLVSGCSGGMVNFWDLKNKNKLQPIPFQFETSVSALEFSPDGNFLAIASSYMFDKGNIEHPSDRLIIYKVTDENIKSVKQDENN</sequence>
<organism evidence="4 5">
    <name type="scientific">Trichomonas vaginalis (strain ATCC PRA-98 / G3)</name>
    <dbReference type="NCBI Taxonomy" id="412133"/>
    <lineage>
        <taxon>Eukaryota</taxon>
        <taxon>Metamonada</taxon>
        <taxon>Parabasalia</taxon>
        <taxon>Trichomonadida</taxon>
        <taxon>Trichomonadidae</taxon>
        <taxon>Trichomonas</taxon>
    </lineage>
</organism>
<dbReference type="GO" id="GO:0005654">
    <property type="term" value="C:nucleoplasm"/>
    <property type="evidence" value="ECO:0000318"/>
    <property type="project" value="GO_Central"/>
</dbReference>